<comment type="subcellular location">
    <subcellularLocation>
        <location evidence="1 8">Cell membrane</location>
        <topology evidence="1 8">Multi-pass membrane protein</topology>
    </subcellularLocation>
</comment>
<keyword evidence="10" id="KW-1185">Reference proteome</keyword>
<feature type="transmembrane region" description="Helical" evidence="8">
    <location>
        <begin position="106"/>
        <end position="125"/>
    </location>
</feature>
<evidence type="ECO:0000256" key="6">
    <source>
        <dbReference type="ARBA" id="ARBA00022989"/>
    </source>
</evidence>
<keyword evidence="5 8" id="KW-0812">Transmembrane</keyword>
<feature type="transmembrane region" description="Helical" evidence="8">
    <location>
        <begin position="229"/>
        <end position="250"/>
    </location>
</feature>
<dbReference type="KEGG" id="rmm:ROSMUCSMR3_00796"/>
<comment type="similarity">
    <text evidence="2 8">Belongs to the 4-toluene sulfonate uptake permease (TSUP) (TC 2.A.102) family.</text>
</comment>
<dbReference type="RefSeq" id="WP_081506526.1">
    <property type="nucleotide sequence ID" value="NZ_CP020474.1"/>
</dbReference>
<sequence length="253" mass="26469">MPEAFSAVWATPGLVWLLLAIGLAGIVRGFTGFGTALIFVPVAGIFLRPEIIVGVITLTGIASTSALLPRAWSQADRREVGILALAALVTVPIGLWLMGRLDPVSIRWVVAAVGAITLAALITGWRFSGQVGRPMLVAIGALAGVIGGLTGLTGPVVILFYLAGQSAAQSVRANTILFLAALDVVIVANLLLRGAINGQIFLLALLLAVPYFITSLIGQSLFDPRHERLYRWAAYAVIGLAVVSGLPIWGKEG</sequence>
<dbReference type="GO" id="GO:0005886">
    <property type="term" value="C:plasma membrane"/>
    <property type="evidence" value="ECO:0007669"/>
    <property type="project" value="UniProtKB-SubCell"/>
</dbReference>
<dbReference type="Proteomes" id="UP000192273">
    <property type="component" value="Chromosome"/>
</dbReference>
<accession>A0A1V0RKV8</accession>
<feature type="transmembrane region" description="Helical" evidence="8">
    <location>
        <begin position="137"/>
        <end position="163"/>
    </location>
</feature>
<dbReference type="OrthoDB" id="9795324at2"/>
<dbReference type="Pfam" id="PF01925">
    <property type="entry name" value="TauE"/>
    <property type="match status" value="1"/>
</dbReference>
<dbReference type="PANTHER" id="PTHR30269:SF37">
    <property type="entry name" value="MEMBRANE TRANSPORTER PROTEIN"/>
    <property type="match status" value="1"/>
</dbReference>
<evidence type="ECO:0000256" key="1">
    <source>
        <dbReference type="ARBA" id="ARBA00004651"/>
    </source>
</evidence>
<dbReference type="PANTHER" id="PTHR30269">
    <property type="entry name" value="TRANSMEMBRANE PROTEIN YFCA"/>
    <property type="match status" value="1"/>
</dbReference>
<dbReference type="InterPro" id="IPR002781">
    <property type="entry name" value="TM_pro_TauE-like"/>
</dbReference>
<reference evidence="9 10" key="1">
    <citation type="submission" date="2017-03" db="EMBL/GenBank/DDBJ databases">
        <title>Genome Sequence of Roseovarius mucosus strain SMR3 Isolated from a culture of the Diatom Skeletonema marinoi.</title>
        <authorList>
            <person name="Topel M."/>
            <person name="Pinder M."/>
            <person name="Johansson O.N."/>
            <person name="Kourtchenko O."/>
            <person name="Godhe A."/>
            <person name="Clarke A.K."/>
        </authorList>
    </citation>
    <scope>NUCLEOTIDE SEQUENCE [LARGE SCALE GENOMIC DNA]</scope>
    <source>
        <strain evidence="9 10">SMR3</strain>
    </source>
</reference>
<proteinExistence type="inferred from homology"/>
<feature type="transmembrane region" description="Helical" evidence="8">
    <location>
        <begin position="80"/>
        <end position="99"/>
    </location>
</feature>
<keyword evidence="7 8" id="KW-0472">Membrane</keyword>
<gene>
    <name evidence="9" type="ORF">ROSMUCSMR3_00796</name>
</gene>
<dbReference type="AlphaFoldDB" id="A0A1V0RKV8"/>
<evidence type="ECO:0000313" key="9">
    <source>
        <dbReference type="EMBL" id="ARE82295.1"/>
    </source>
</evidence>
<organism evidence="9 10">
    <name type="scientific">Roseovarius mucosus</name>
    <dbReference type="NCBI Taxonomy" id="215743"/>
    <lineage>
        <taxon>Bacteria</taxon>
        <taxon>Pseudomonadati</taxon>
        <taxon>Pseudomonadota</taxon>
        <taxon>Alphaproteobacteria</taxon>
        <taxon>Rhodobacterales</taxon>
        <taxon>Roseobacteraceae</taxon>
        <taxon>Roseovarius</taxon>
    </lineage>
</organism>
<dbReference type="EMBL" id="CP020474">
    <property type="protein sequence ID" value="ARE82295.1"/>
    <property type="molecule type" value="Genomic_DNA"/>
</dbReference>
<evidence type="ECO:0000313" key="10">
    <source>
        <dbReference type="Proteomes" id="UP000192273"/>
    </source>
</evidence>
<evidence type="ECO:0000256" key="8">
    <source>
        <dbReference type="RuleBase" id="RU363041"/>
    </source>
</evidence>
<evidence type="ECO:0000256" key="4">
    <source>
        <dbReference type="ARBA" id="ARBA00022475"/>
    </source>
</evidence>
<evidence type="ECO:0000256" key="7">
    <source>
        <dbReference type="ARBA" id="ARBA00023136"/>
    </source>
</evidence>
<keyword evidence="4 8" id="KW-1003">Cell membrane</keyword>
<protein>
    <recommendedName>
        <fullName evidence="8">Probable membrane transporter protein</fullName>
    </recommendedName>
</protein>
<keyword evidence="3" id="KW-0813">Transport</keyword>
<name>A0A1V0RKV8_9RHOB</name>
<evidence type="ECO:0000256" key="3">
    <source>
        <dbReference type="ARBA" id="ARBA00022448"/>
    </source>
</evidence>
<keyword evidence="6 8" id="KW-1133">Transmembrane helix</keyword>
<dbReference type="InterPro" id="IPR052017">
    <property type="entry name" value="TSUP"/>
</dbReference>
<feature type="transmembrane region" description="Helical" evidence="8">
    <location>
        <begin position="15"/>
        <end position="39"/>
    </location>
</feature>
<evidence type="ECO:0000256" key="5">
    <source>
        <dbReference type="ARBA" id="ARBA00022692"/>
    </source>
</evidence>
<feature type="transmembrane region" description="Helical" evidence="8">
    <location>
        <begin position="175"/>
        <end position="192"/>
    </location>
</feature>
<feature type="transmembrane region" description="Helical" evidence="8">
    <location>
        <begin position="198"/>
        <end position="217"/>
    </location>
</feature>
<feature type="transmembrane region" description="Helical" evidence="8">
    <location>
        <begin position="51"/>
        <end position="68"/>
    </location>
</feature>
<evidence type="ECO:0000256" key="2">
    <source>
        <dbReference type="ARBA" id="ARBA00009142"/>
    </source>
</evidence>